<organism evidence="1 2">
    <name type="scientific">Trichonephila clavata</name>
    <name type="common">Joro spider</name>
    <name type="synonym">Nephila clavata</name>
    <dbReference type="NCBI Taxonomy" id="2740835"/>
    <lineage>
        <taxon>Eukaryota</taxon>
        <taxon>Metazoa</taxon>
        <taxon>Ecdysozoa</taxon>
        <taxon>Arthropoda</taxon>
        <taxon>Chelicerata</taxon>
        <taxon>Arachnida</taxon>
        <taxon>Araneae</taxon>
        <taxon>Araneomorphae</taxon>
        <taxon>Entelegynae</taxon>
        <taxon>Araneoidea</taxon>
        <taxon>Nephilidae</taxon>
        <taxon>Trichonephila</taxon>
    </lineage>
</organism>
<dbReference type="AlphaFoldDB" id="A0A8X6HTD6"/>
<feature type="non-terminal residue" evidence="1">
    <location>
        <position position="1"/>
    </location>
</feature>
<comment type="caution">
    <text evidence="1">The sequence shown here is derived from an EMBL/GenBank/DDBJ whole genome shotgun (WGS) entry which is preliminary data.</text>
</comment>
<evidence type="ECO:0000313" key="2">
    <source>
        <dbReference type="Proteomes" id="UP000887116"/>
    </source>
</evidence>
<evidence type="ECO:0000313" key="1">
    <source>
        <dbReference type="EMBL" id="GFR29777.1"/>
    </source>
</evidence>
<name>A0A8X6HTD6_TRICU</name>
<gene>
    <name evidence="1" type="ORF">TNCT_343501</name>
</gene>
<keyword evidence="2" id="KW-1185">Reference proteome</keyword>
<accession>A0A8X6HTD6</accession>
<protein>
    <submittedName>
        <fullName evidence="1">Uncharacterized protein</fullName>
    </submittedName>
</protein>
<sequence length="93" mass="10205">MRGSGQLFYSVFYNRHKALLTILIFYKTTGDEMGSLKAVSHPLLASFVLRFQSNVSQKRIYGVECSSVSSTSNIPLLSRVPESLSSASAVKAE</sequence>
<dbReference type="Proteomes" id="UP000887116">
    <property type="component" value="Unassembled WGS sequence"/>
</dbReference>
<dbReference type="EMBL" id="BMAO01019306">
    <property type="protein sequence ID" value="GFR29777.1"/>
    <property type="molecule type" value="Genomic_DNA"/>
</dbReference>
<reference evidence="1" key="1">
    <citation type="submission" date="2020-07" db="EMBL/GenBank/DDBJ databases">
        <title>Multicomponent nature underlies the extraordinary mechanical properties of spider dragline silk.</title>
        <authorList>
            <person name="Kono N."/>
            <person name="Nakamura H."/>
            <person name="Mori M."/>
            <person name="Yoshida Y."/>
            <person name="Ohtoshi R."/>
            <person name="Malay A.D."/>
            <person name="Moran D.A.P."/>
            <person name="Tomita M."/>
            <person name="Numata K."/>
            <person name="Arakawa K."/>
        </authorList>
    </citation>
    <scope>NUCLEOTIDE SEQUENCE</scope>
</reference>
<proteinExistence type="predicted"/>